<gene>
    <name evidence="1" type="ORF">NPIL_159611</name>
</gene>
<dbReference type="OrthoDB" id="6425464at2759"/>
<dbReference type="EMBL" id="BMAW01055223">
    <property type="protein sequence ID" value="GFS99821.1"/>
    <property type="molecule type" value="Genomic_DNA"/>
</dbReference>
<dbReference type="SUPFAM" id="SSF117281">
    <property type="entry name" value="Kelch motif"/>
    <property type="match status" value="1"/>
</dbReference>
<name>A0A8X6N8M4_NEPPI</name>
<proteinExistence type="predicted"/>
<accession>A0A8X6N8M4</accession>
<dbReference type="Gene3D" id="2.120.10.80">
    <property type="entry name" value="Kelch-type beta propeller"/>
    <property type="match status" value="1"/>
</dbReference>
<dbReference type="Proteomes" id="UP000887013">
    <property type="component" value="Unassembled WGS sequence"/>
</dbReference>
<evidence type="ECO:0000313" key="1">
    <source>
        <dbReference type="EMBL" id="GFS99821.1"/>
    </source>
</evidence>
<protein>
    <recommendedName>
        <fullName evidence="3">Kelch-like protein</fullName>
    </recommendedName>
</protein>
<dbReference type="Pfam" id="PF07646">
    <property type="entry name" value="Kelch_2"/>
    <property type="match status" value="1"/>
</dbReference>
<dbReference type="InterPro" id="IPR011498">
    <property type="entry name" value="Kelch_2"/>
</dbReference>
<keyword evidence="2" id="KW-1185">Reference proteome</keyword>
<organism evidence="1 2">
    <name type="scientific">Nephila pilipes</name>
    <name type="common">Giant wood spider</name>
    <name type="synonym">Nephila maculata</name>
    <dbReference type="NCBI Taxonomy" id="299642"/>
    <lineage>
        <taxon>Eukaryota</taxon>
        <taxon>Metazoa</taxon>
        <taxon>Ecdysozoa</taxon>
        <taxon>Arthropoda</taxon>
        <taxon>Chelicerata</taxon>
        <taxon>Arachnida</taxon>
        <taxon>Araneae</taxon>
        <taxon>Araneomorphae</taxon>
        <taxon>Entelegynae</taxon>
        <taxon>Araneoidea</taxon>
        <taxon>Nephilidae</taxon>
        <taxon>Nephila</taxon>
    </lineage>
</organism>
<evidence type="ECO:0008006" key="3">
    <source>
        <dbReference type="Google" id="ProtNLM"/>
    </source>
</evidence>
<comment type="caution">
    <text evidence="1">The sequence shown here is derived from an EMBL/GenBank/DDBJ whole genome shotgun (WGS) entry which is preliminary data.</text>
</comment>
<sequence length="107" mass="11863">MQIICLGGVTLASGGEEHSLESVNKVYVMENPKENVWKEDVPMPLECHNVIGSNLDGNIYIFGGFRTQTMDQIVNTTFYNKKKMVWEPLGDLPKEAVGFVVAICGNI</sequence>
<dbReference type="AlphaFoldDB" id="A0A8X6N8M4"/>
<dbReference type="InterPro" id="IPR015915">
    <property type="entry name" value="Kelch-typ_b-propeller"/>
</dbReference>
<evidence type="ECO:0000313" key="2">
    <source>
        <dbReference type="Proteomes" id="UP000887013"/>
    </source>
</evidence>
<reference evidence="1" key="1">
    <citation type="submission" date="2020-08" db="EMBL/GenBank/DDBJ databases">
        <title>Multicomponent nature underlies the extraordinary mechanical properties of spider dragline silk.</title>
        <authorList>
            <person name="Kono N."/>
            <person name="Nakamura H."/>
            <person name="Mori M."/>
            <person name="Yoshida Y."/>
            <person name="Ohtoshi R."/>
            <person name="Malay A.D."/>
            <person name="Moran D.A.P."/>
            <person name="Tomita M."/>
            <person name="Numata K."/>
            <person name="Arakawa K."/>
        </authorList>
    </citation>
    <scope>NUCLEOTIDE SEQUENCE</scope>
</reference>